<sequence>MRFCDKEGGEPGAVHQVEQYIKRLQEHIIMAESTYKLLVKELPTSGMRLRSFWLSQAKAPPPPQHQ</sequence>
<evidence type="ECO:0000313" key="1">
    <source>
        <dbReference type="EnsemblPlants" id="Pp3c17_9380V3.2"/>
    </source>
</evidence>
<dbReference type="Gramene" id="Pp3c17_9380V3.2">
    <property type="protein sequence ID" value="Pp3c17_9380V3.2"/>
    <property type="gene ID" value="Pp3c17_9380"/>
</dbReference>
<accession>A0A7I4BE92</accession>
<reference evidence="1 2" key="2">
    <citation type="journal article" date="2018" name="Plant J.">
        <title>The Physcomitrella patens chromosome-scale assembly reveals moss genome structure and evolution.</title>
        <authorList>
            <person name="Lang D."/>
            <person name="Ullrich K.K."/>
            <person name="Murat F."/>
            <person name="Fuchs J."/>
            <person name="Jenkins J."/>
            <person name="Haas F.B."/>
            <person name="Piednoel M."/>
            <person name="Gundlach H."/>
            <person name="Van Bel M."/>
            <person name="Meyberg R."/>
            <person name="Vives C."/>
            <person name="Morata J."/>
            <person name="Symeonidi A."/>
            <person name="Hiss M."/>
            <person name="Muchero W."/>
            <person name="Kamisugi Y."/>
            <person name="Saleh O."/>
            <person name="Blanc G."/>
            <person name="Decker E.L."/>
            <person name="van Gessel N."/>
            <person name="Grimwood J."/>
            <person name="Hayes R.D."/>
            <person name="Graham S.W."/>
            <person name="Gunter L.E."/>
            <person name="McDaniel S.F."/>
            <person name="Hoernstein S.N.W."/>
            <person name="Larsson A."/>
            <person name="Li F.W."/>
            <person name="Perroud P.F."/>
            <person name="Phillips J."/>
            <person name="Ranjan P."/>
            <person name="Rokshar D.S."/>
            <person name="Rothfels C.J."/>
            <person name="Schneider L."/>
            <person name="Shu S."/>
            <person name="Stevenson D.W."/>
            <person name="Thummler F."/>
            <person name="Tillich M."/>
            <person name="Villarreal Aguilar J.C."/>
            <person name="Widiez T."/>
            <person name="Wong G.K."/>
            <person name="Wymore A."/>
            <person name="Zhang Y."/>
            <person name="Zimmer A.D."/>
            <person name="Quatrano R.S."/>
            <person name="Mayer K.F.X."/>
            <person name="Goodstein D."/>
            <person name="Casacuberta J.M."/>
            <person name="Vandepoele K."/>
            <person name="Reski R."/>
            <person name="Cuming A.C."/>
            <person name="Tuskan G.A."/>
            <person name="Maumus F."/>
            <person name="Salse J."/>
            <person name="Schmutz J."/>
            <person name="Rensing S.A."/>
        </authorList>
    </citation>
    <scope>NUCLEOTIDE SEQUENCE [LARGE SCALE GENOMIC DNA]</scope>
    <source>
        <strain evidence="1 2">cv. Gransden 2004</strain>
    </source>
</reference>
<protein>
    <submittedName>
        <fullName evidence="1">Uncharacterized protein</fullName>
    </submittedName>
</protein>
<dbReference type="AlphaFoldDB" id="A0A7I4BE92"/>
<proteinExistence type="predicted"/>
<reference evidence="1" key="3">
    <citation type="submission" date="2020-12" db="UniProtKB">
        <authorList>
            <consortium name="EnsemblPlants"/>
        </authorList>
    </citation>
    <scope>IDENTIFICATION</scope>
</reference>
<reference evidence="1 2" key="1">
    <citation type="journal article" date="2008" name="Science">
        <title>The Physcomitrella genome reveals evolutionary insights into the conquest of land by plants.</title>
        <authorList>
            <person name="Rensing S."/>
            <person name="Lang D."/>
            <person name="Zimmer A."/>
            <person name="Terry A."/>
            <person name="Salamov A."/>
            <person name="Shapiro H."/>
            <person name="Nishiyama T."/>
            <person name="Perroud P.-F."/>
            <person name="Lindquist E."/>
            <person name="Kamisugi Y."/>
            <person name="Tanahashi T."/>
            <person name="Sakakibara K."/>
            <person name="Fujita T."/>
            <person name="Oishi K."/>
            <person name="Shin-I T."/>
            <person name="Kuroki Y."/>
            <person name="Toyoda A."/>
            <person name="Suzuki Y."/>
            <person name="Hashimoto A."/>
            <person name="Yamaguchi K."/>
            <person name="Sugano A."/>
            <person name="Kohara Y."/>
            <person name="Fujiyama A."/>
            <person name="Anterola A."/>
            <person name="Aoki S."/>
            <person name="Ashton N."/>
            <person name="Barbazuk W.B."/>
            <person name="Barker E."/>
            <person name="Bennetzen J."/>
            <person name="Bezanilla M."/>
            <person name="Blankenship R."/>
            <person name="Cho S.H."/>
            <person name="Dutcher S."/>
            <person name="Estelle M."/>
            <person name="Fawcett J.A."/>
            <person name="Gundlach H."/>
            <person name="Hanada K."/>
            <person name="Heyl A."/>
            <person name="Hicks K.A."/>
            <person name="Hugh J."/>
            <person name="Lohr M."/>
            <person name="Mayer K."/>
            <person name="Melkozernov A."/>
            <person name="Murata T."/>
            <person name="Nelson D."/>
            <person name="Pils B."/>
            <person name="Prigge M."/>
            <person name="Reiss B."/>
            <person name="Renner T."/>
            <person name="Rombauts S."/>
            <person name="Rushton P."/>
            <person name="Sanderfoot A."/>
            <person name="Schween G."/>
            <person name="Shiu S.-H."/>
            <person name="Stueber K."/>
            <person name="Theodoulou F.L."/>
            <person name="Tu H."/>
            <person name="Van de Peer Y."/>
            <person name="Verrier P.J."/>
            <person name="Waters E."/>
            <person name="Wood A."/>
            <person name="Yang L."/>
            <person name="Cove D."/>
            <person name="Cuming A."/>
            <person name="Hasebe M."/>
            <person name="Lucas S."/>
            <person name="Mishler D.B."/>
            <person name="Reski R."/>
            <person name="Grigoriev I."/>
            <person name="Quatrano R.S."/>
            <person name="Boore J.L."/>
        </authorList>
    </citation>
    <scope>NUCLEOTIDE SEQUENCE [LARGE SCALE GENOMIC DNA]</scope>
    <source>
        <strain evidence="1 2">cv. Gransden 2004</strain>
    </source>
</reference>
<dbReference type="EnsemblPlants" id="Pp3c17_9380V3.2">
    <property type="protein sequence ID" value="Pp3c17_9380V3.2"/>
    <property type="gene ID" value="Pp3c17_9380"/>
</dbReference>
<keyword evidence="2" id="KW-1185">Reference proteome</keyword>
<dbReference type="Proteomes" id="UP000006727">
    <property type="component" value="Chromosome 17"/>
</dbReference>
<evidence type="ECO:0000313" key="2">
    <source>
        <dbReference type="Proteomes" id="UP000006727"/>
    </source>
</evidence>
<dbReference type="EMBL" id="ABEU02000017">
    <property type="status" value="NOT_ANNOTATED_CDS"/>
    <property type="molecule type" value="Genomic_DNA"/>
</dbReference>
<name>A0A7I4BE92_PHYPA</name>
<organism evidence="1 2">
    <name type="scientific">Physcomitrium patens</name>
    <name type="common">Spreading-leaved earth moss</name>
    <name type="synonym">Physcomitrella patens</name>
    <dbReference type="NCBI Taxonomy" id="3218"/>
    <lineage>
        <taxon>Eukaryota</taxon>
        <taxon>Viridiplantae</taxon>
        <taxon>Streptophyta</taxon>
        <taxon>Embryophyta</taxon>
        <taxon>Bryophyta</taxon>
        <taxon>Bryophytina</taxon>
        <taxon>Bryopsida</taxon>
        <taxon>Funariidae</taxon>
        <taxon>Funariales</taxon>
        <taxon>Funariaceae</taxon>
        <taxon>Physcomitrium</taxon>
    </lineage>
</organism>